<dbReference type="InterPro" id="IPR035892">
    <property type="entry name" value="C2_domain_sf"/>
</dbReference>
<dbReference type="PROSITE" id="PS50004">
    <property type="entry name" value="C2"/>
    <property type="match status" value="1"/>
</dbReference>
<name>A0AA88V9E5_9ASTE</name>
<protein>
    <recommendedName>
        <fullName evidence="2">C2 domain-containing protein</fullName>
    </recommendedName>
</protein>
<reference evidence="3" key="1">
    <citation type="submission" date="2022-12" db="EMBL/GenBank/DDBJ databases">
        <title>Draft genome assemblies for two species of Escallonia (Escalloniales).</title>
        <authorList>
            <person name="Chanderbali A."/>
            <person name="Dervinis C."/>
            <person name="Anghel I."/>
            <person name="Soltis D."/>
            <person name="Soltis P."/>
            <person name="Zapata F."/>
        </authorList>
    </citation>
    <scope>NUCLEOTIDE SEQUENCE</scope>
    <source>
        <strain evidence="3">UCBG64.0493</strain>
        <tissue evidence="3">Leaf</tissue>
    </source>
</reference>
<feature type="compositionally biased region" description="Polar residues" evidence="1">
    <location>
        <begin position="209"/>
        <end position="220"/>
    </location>
</feature>
<dbReference type="CDD" id="cd04051">
    <property type="entry name" value="C2_SRC2_like"/>
    <property type="match status" value="1"/>
</dbReference>
<dbReference type="SUPFAM" id="SSF49562">
    <property type="entry name" value="C2 domain (Calcium/lipid-binding domain, CaLB)"/>
    <property type="match status" value="1"/>
</dbReference>
<feature type="region of interest" description="Disordered" evidence="1">
    <location>
        <begin position="168"/>
        <end position="267"/>
    </location>
</feature>
<dbReference type="Gene3D" id="2.60.40.150">
    <property type="entry name" value="C2 domain"/>
    <property type="match status" value="1"/>
</dbReference>
<dbReference type="Proteomes" id="UP001188597">
    <property type="component" value="Unassembled WGS sequence"/>
</dbReference>
<dbReference type="GO" id="GO:0006952">
    <property type="term" value="P:defense response"/>
    <property type="evidence" value="ECO:0007669"/>
    <property type="project" value="InterPro"/>
</dbReference>
<comment type="caution">
    <text evidence="3">The sequence shown here is derived from an EMBL/GenBank/DDBJ whole genome shotgun (WGS) entry which is preliminary data.</text>
</comment>
<keyword evidence="4" id="KW-1185">Reference proteome</keyword>
<proteinExistence type="predicted"/>
<dbReference type="InterPro" id="IPR044750">
    <property type="entry name" value="C2_SRC2/BAP"/>
</dbReference>
<evidence type="ECO:0000313" key="3">
    <source>
        <dbReference type="EMBL" id="KAK3003743.1"/>
    </source>
</evidence>
<feature type="compositionally biased region" description="Pro residues" evidence="1">
    <location>
        <begin position="250"/>
        <end position="262"/>
    </location>
</feature>
<sequence>MGKIWVETCLISARGLRRTSSLWKLQWYAVGWIDPNNKYCTKVDASGNANPVWKTKFSSLIDTTASNFEDLALHVEVYSREPIFLRERLQGTATVVLKEFLDKYVKNSEVSKPVEEVGSFQLRKRSSSRPQGFVDVSIRISEEKEEPTSYPGKEDGFRLTDQSNGITMANDYGPRQAYPPQRPLVPPWQPENHPQMNSLNDHLVPVHTSYPNSSVGSPRYSSVRGLSYQPPRSTPPPPGPSYSSAGGPSNQPPRTPPPPLPPSNVGYIPTFLPRTENMPASYINMPSSGASHAGPRHNGGPGFAMGMGAGALAAGAVIFGDDFMSGFDFPVGLQDASLTISTDPPF</sequence>
<evidence type="ECO:0000313" key="4">
    <source>
        <dbReference type="Proteomes" id="UP001188597"/>
    </source>
</evidence>
<dbReference type="PANTHER" id="PTHR32246">
    <property type="entry name" value="INGRESSION PROTEIN FIC1"/>
    <property type="match status" value="1"/>
</dbReference>
<evidence type="ECO:0000259" key="2">
    <source>
        <dbReference type="PROSITE" id="PS50004"/>
    </source>
</evidence>
<dbReference type="InterPro" id="IPR000008">
    <property type="entry name" value="C2_dom"/>
</dbReference>
<feature type="domain" description="C2" evidence="2">
    <location>
        <begin position="1"/>
        <end position="111"/>
    </location>
</feature>
<accession>A0AA88V9E5</accession>
<dbReference type="Pfam" id="PF00168">
    <property type="entry name" value="C2"/>
    <property type="match status" value="1"/>
</dbReference>
<dbReference type="PANTHER" id="PTHR32246:SF15">
    <property type="entry name" value="CALCIUM-DEPENDENT LIPID-BINDING (CALB DOMAIN) FAMILY PROTEIN"/>
    <property type="match status" value="1"/>
</dbReference>
<dbReference type="EMBL" id="JAVXUP010002367">
    <property type="protein sequence ID" value="KAK3003743.1"/>
    <property type="molecule type" value="Genomic_DNA"/>
</dbReference>
<feature type="compositionally biased region" description="Pro residues" evidence="1">
    <location>
        <begin position="180"/>
        <end position="189"/>
    </location>
</feature>
<gene>
    <name evidence="3" type="ORF">RJ639_018313</name>
</gene>
<dbReference type="AlphaFoldDB" id="A0AA88V9E5"/>
<evidence type="ECO:0000256" key="1">
    <source>
        <dbReference type="SAM" id="MobiDB-lite"/>
    </source>
</evidence>
<organism evidence="3 4">
    <name type="scientific">Escallonia herrerae</name>
    <dbReference type="NCBI Taxonomy" id="1293975"/>
    <lineage>
        <taxon>Eukaryota</taxon>
        <taxon>Viridiplantae</taxon>
        <taxon>Streptophyta</taxon>
        <taxon>Embryophyta</taxon>
        <taxon>Tracheophyta</taxon>
        <taxon>Spermatophyta</taxon>
        <taxon>Magnoliopsida</taxon>
        <taxon>eudicotyledons</taxon>
        <taxon>Gunneridae</taxon>
        <taxon>Pentapetalae</taxon>
        <taxon>asterids</taxon>
        <taxon>campanulids</taxon>
        <taxon>Escalloniales</taxon>
        <taxon>Escalloniaceae</taxon>
        <taxon>Escallonia</taxon>
    </lineage>
</organism>